<dbReference type="FunFam" id="1.10.1520.10:FF:000001">
    <property type="entry name" value="Ribonuclease 3"/>
    <property type="match status" value="1"/>
</dbReference>
<keyword evidence="9 15" id="KW-0540">Nuclease</keyword>
<keyword evidence="5 15" id="KW-0963">Cytoplasm</keyword>
<feature type="domain" description="DRBM" evidence="16">
    <location>
        <begin position="153"/>
        <end position="223"/>
    </location>
</feature>
<accession>A0A518N6B1</accession>
<keyword evidence="19" id="KW-1185">Reference proteome</keyword>
<dbReference type="SMART" id="SM00535">
    <property type="entry name" value="RIBOc"/>
    <property type="match status" value="1"/>
</dbReference>
<keyword evidence="12 15" id="KW-0378">Hydrolase</keyword>
<dbReference type="PROSITE" id="PS00517">
    <property type="entry name" value="RNASE_3_1"/>
    <property type="match status" value="1"/>
</dbReference>
<evidence type="ECO:0000256" key="8">
    <source>
        <dbReference type="ARBA" id="ARBA00022694"/>
    </source>
</evidence>
<evidence type="ECO:0000256" key="7">
    <source>
        <dbReference type="ARBA" id="ARBA00022664"/>
    </source>
</evidence>
<dbReference type="CDD" id="cd00593">
    <property type="entry name" value="RIBOc"/>
    <property type="match status" value="1"/>
</dbReference>
<dbReference type="InterPro" id="IPR000999">
    <property type="entry name" value="RNase_III_dom"/>
</dbReference>
<dbReference type="InterPro" id="IPR011907">
    <property type="entry name" value="RNase_III"/>
</dbReference>
<keyword evidence="6 15" id="KW-0698">rRNA processing</keyword>
<feature type="active site" evidence="15">
    <location>
        <position position="115"/>
    </location>
</feature>
<feature type="binding site" evidence="15">
    <location>
        <position position="112"/>
    </location>
    <ligand>
        <name>Mg(2+)</name>
        <dbReference type="ChEBI" id="CHEBI:18420"/>
    </ligand>
</feature>
<evidence type="ECO:0000256" key="2">
    <source>
        <dbReference type="ARBA" id="ARBA00004496"/>
    </source>
</evidence>
<evidence type="ECO:0000256" key="1">
    <source>
        <dbReference type="ARBA" id="ARBA00000109"/>
    </source>
</evidence>
<evidence type="ECO:0000256" key="3">
    <source>
        <dbReference type="ARBA" id="ARBA00010183"/>
    </source>
</evidence>
<comment type="catalytic activity">
    <reaction evidence="1 15">
        <text>Endonucleolytic cleavage to 5'-phosphomonoester.</text>
        <dbReference type="EC" id="3.1.26.3"/>
    </reaction>
</comment>
<feature type="domain" description="RNase III" evidence="17">
    <location>
        <begin position="12"/>
        <end position="126"/>
    </location>
</feature>
<keyword evidence="10 15" id="KW-0479">Metal-binding</keyword>
<dbReference type="InterPro" id="IPR014720">
    <property type="entry name" value="dsRBD_dom"/>
</dbReference>
<proteinExistence type="inferred from homology"/>
<evidence type="ECO:0000256" key="13">
    <source>
        <dbReference type="ARBA" id="ARBA00022842"/>
    </source>
</evidence>
<evidence type="ECO:0000313" key="19">
    <source>
        <dbReference type="Proteomes" id="UP000316584"/>
    </source>
</evidence>
<dbReference type="GO" id="GO:0046872">
    <property type="term" value="F:metal ion binding"/>
    <property type="evidence" value="ECO:0007669"/>
    <property type="project" value="UniProtKB-KW"/>
</dbReference>
<dbReference type="SMART" id="SM00358">
    <property type="entry name" value="DSRM"/>
    <property type="match status" value="1"/>
</dbReference>
<comment type="subunit">
    <text evidence="4 15">Homodimer.</text>
</comment>
<dbReference type="Proteomes" id="UP000316584">
    <property type="component" value="Chromosome"/>
</dbReference>
<feature type="binding site" evidence="15">
    <location>
        <position position="39"/>
    </location>
    <ligand>
        <name>Mg(2+)</name>
        <dbReference type="ChEBI" id="CHEBI:18420"/>
    </ligand>
</feature>
<evidence type="ECO:0000256" key="12">
    <source>
        <dbReference type="ARBA" id="ARBA00022801"/>
    </source>
</evidence>
<evidence type="ECO:0000256" key="5">
    <source>
        <dbReference type="ARBA" id="ARBA00022490"/>
    </source>
</evidence>
<dbReference type="PANTHER" id="PTHR11207:SF0">
    <property type="entry name" value="RIBONUCLEASE 3"/>
    <property type="match status" value="1"/>
</dbReference>
<comment type="similarity">
    <text evidence="3">Belongs to the ribonuclease III family.</text>
</comment>
<keyword evidence="8 15" id="KW-0819">tRNA processing</keyword>
<feature type="binding site" evidence="15">
    <location>
        <position position="115"/>
    </location>
    <ligand>
        <name>Mg(2+)</name>
        <dbReference type="ChEBI" id="CHEBI:18420"/>
    </ligand>
</feature>
<evidence type="ECO:0000256" key="6">
    <source>
        <dbReference type="ARBA" id="ARBA00022552"/>
    </source>
</evidence>
<dbReference type="OrthoDB" id="9805026at2"/>
<dbReference type="FunFam" id="3.30.160.20:FF:000003">
    <property type="entry name" value="Ribonuclease 3"/>
    <property type="match status" value="1"/>
</dbReference>
<dbReference type="Gene3D" id="1.10.1520.10">
    <property type="entry name" value="Ribonuclease III domain"/>
    <property type="match status" value="1"/>
</dbReference>
<dbReference type="InterPro" id="IPR036389">
    <property type="entry name" value="RNase_III_sf"/>
</dbReference>
<gene>
    <name evidence="15" type="primary">rnc</name>
    <name evidence="18" type="ORF">FPZ22_11550</name>
</gene>
<keyword evidence="11 15" id="KW-0255">Endonuclease</keyword>
<evidence type="ECO:0000256" key="10">
    <source>
        <dbReference type="ARBA" id="ARBA00022723"/>
    </source>
</evidence>
<comment type="function">
    <text evidence="15">Digests double-stranded RNA. Involved in the processing of primary rRNA transcript to yield the immediate precursors to the large and small rRNAs (23S and 16S). Processes some mRNAs, and tRNAs when they are encoded in the rRNA operon. Processes pre-crRNA and tracrRNA of type II CRISPR loci if present in the organism.</text>
</comment>
<evidence type="ECO:0000256" key="9">
    <source>
        <dbReference type="ARBA" id="ARBA00022722"/>
    </source>
</evidence>
<dbReference type="GO" id="GO:0008033">
    <property type="term" value="P:tRNA processing"/>
    <property type="evidence" value="ECO:0007669"/>
    <property type="project" value="UniProtKB-KW"/>
</dbReference>
<dbReference type="GO" id="GO:0006364">
    <property type="term" value="P:rRNA processing"/>
    <property type="evidence" value="ECO:0007669"/>
    <property type="project" value="UniProtKB-UniRule"/>
</dbReference>
<dbReference type="EC" id="3.1.26.3" evidence="15"/>
<evidence type="ECO:0000256" key="11">
    <source>
        <dbReference type="ARBA" id="ARBA00022759"/>
    </source>
</evidence>
<sequence>MRSTDAGARIAGHLFRDPALLAQALTHRSAGAPHNERLEFLGDALVGLIVAEALYLRWPKADEGAMTRARAELVRESSLARIARSLELGARITLGPGEMKSGGHRRDSILSDALEAVIGAIYLDAGFEACRAAALPLFETAIAALPAGGFGKDPKTRLQEWLQARQRPLPGYELLSESGEEHARTFHVRCLLSEPALEAEGSGSSRRAAEQEAAAAVLLKLETMKP</sequence>
<dbReference type="Pfam" id="PF14622">
    <property type="entry name" value="Ribonucleas_3_3"/>
    <property type="match status" value="1"/>
</dbReference>
<dbReference type="NCBIfam" id="TIGR02191">
    <property type="entry name" value="RNaseIII"/>
    <property type="match status" value="1"/>
</dbReference>
<name>A0A518N6B1_9GAMM</name>
<evidence type="ECO:0000313" key="18">
    <source>
        <dbReference type="EMBL" id="QDW67437.1"/>
    </source>
</evidence>
<dbReference type="GO" id="GO:0004525">
    <property type="term" value="F:ribonuclease III activity"/>
    <property type="evidence" value="ECO:0007669"/>
    <property type="project" value="UniProtKB-UniRule"/>
</dbReference>
<feature type="active site" evidence="15">
    <location>
        <position position="43"/>
    </location>
</feature>
<dbReference type="GO" id="GO:0006397">
    <property type="term" value="P:mRNA processing"/>
    <property type="evidence" value="ECO:0007669"/>
    <property type="project" value="UniProtKB-UniRule"/>
</dbReference>
<evidence type="ECO:0000256" key="15">
    <source>
        <dbReference type="HAMAP-Rule" id="MF_00104"/>
    </source>
</evidence>
<dbReference type="PROSITE" id="PS50137">
    <property type="entry name" value="DS_RBD"/>
    <property type="match status" value="1"/>
</dbReference>
<keyword evidence="7 15" id="KW-0507">mRNA processing</keyword>
<evidence type="ECO:0000256" key="14">
    <source>
        <dbReference type="ARBA" id="ARBA00022884"/>
    </source>
</evidence>
<dbReference type="CDD" id="cd10845">
    <property type="entry name" value="DSRM_RNAse_III_family"/>
    <property type="match status" value="1"/>
</dbReference>
<keyword evidence="14 15" id="KW-0694">RNA-binding</keyword>
<protein>
    <recommendedName>
        <fullName evidence="15">Ribonuclease 3</fullName>
        <ecNumber evidence="15">3.1.26.3</ecNumber>
    </recommendedName>
    <alternativeName>
        <fullName evidence="15">Ribonuclease III</fullName>
        <shortName evidence="15">RNase III</shortName>
    </alternativeName>
</protein>
<dbReference type="PANTHER" id="PTHR11207">
    <property type="entry name" value="RIBONUCLEASE III"/>
    <property type="match status" value="1"/>
</dbReference>
<dbReference type="GO" id="GO:0010468">
    <property type="term" value="P:regulation of gene expression"/>
    <property type="evidence" value="ECO:0007669"/>
    <property type="project" value="TreeGrafter"/>
</dbReference>
<evidence type="ECO:0000256" key="4">
    <source>
        <dbReference type="ARBA" id="ARBA00011738"/>
    </source>
</evidence>
<dbReference type="PROSITE" id="PS50142">
    <property type="entry name" value="RNASE_3_2"/>
    <property type="match status" value="1"/>
</dbReference>
<dbReference type="HAMAP" id="MF_00104">
    <property type="entry name" value="RNase_III"/>
    <property type="match status" value="1"/>
</dbReference>
<dbReference type="SUPFAM" id="SSF69065">
    <property type="entry name" value="RNase III domain-like"/>
    <property type="match status" value="1"/>
</dbReference>
<dbReference type="RefSeq" id="WP_144893124.1">
    <property type="nucleotide sequence ID" value="NZ_CP042218.1"/>
</dbReference>
<dbReference type="GO" id="GO:0042802">
    <property type="term" value="F:identical protein binding"/>
    <property type="evidence" value="ECO:0007669"/>
    <property type="project" value="UniProtKB-ARBA"/>
</dbReference>
<dbReference type="Gene3D" id="3.30.160.20">
    <property type="match status" value="1"/>
</dbReference>
<keyword evidence="15" id="KW-0699">rRNA-binding</keyword>
<keyword evidence="13 15" id="KW-0460">Magnesium</keyword>
<dbReference type="GO" id="GO:0005737">
    <property type="term" value="C:cytoplasm"/>
    <property type="evidence" value="ECO:0007669"/>
    <property type="project" value="UniProtKB-SubCell"/>
</dbReference>
<evidence type="ECO:0000259" key="17">
    <source>
        <dbReference type="PROSITE" id="PS50142"/>
    </source>
</evidence>
<dbReference type="GO" id="GO:0019843">
    <property type="term" value="F:rRNA binding"/>
    <property type="evidence" value="ECO:0007669"/>
    <property type="project" value="UniProtKB-KW"/>
</dbReference>
<comment type="cofactor">
    <cofactor evidence="15">
        <name>Mg(2+)</name>
        <dbReference type="ChEBI" id="CHEBI:18420"/>
    </cofactor>
</comment>
<organism evidence="18 19">
    <name type="scientific">Luteimonas granuli</name>
    <dbReference type="NCBI Taxonomy" id="1176533"/>
    <lineage>
        <taxon>Bacteria</taxon>
        <taxon>Pseudomonadati</taxon>
        <taxon>Pseudomonadota</taxon>
        <taxon>Gammaproteobacteria</taxon>
        <taxon>Lysobacterales</taxon>
        <taxon>Lysobacteraceae</taxon>
        <taxon>Luteimonas</taxon>
    </lineage>
</organism>
<dbReference type="GO" id="GO:0003725">
    <property type="term" value="F:double-stranded RNA binding"/>
    <property type="evidence" value="ECO:0007669"/>
    <property type="project" value="TreeGrafter"/>
</dbReference>
<evidence type="ECO:0000259" key="16">
    <source>
        <dbReference type="PROSITE" id="PS50137"/>
    </source>
</evidence>
<dbReference type="SUPFAM" id="SSF54768">
    <property type="entry name" value="dsRNA-binding domain-like"/>
    <property type="match status" value="1"/>
</dbReference>
<comment type="subcellular location">
    <subcellularLocation>
        <location evidence="2 15">Cytoplasm</location>
    </subcellularLocation>
</comment>
<dbReference type="Pfam" id="PF00035">
    <property type="entry name" value="dsrm"/>
    <property type="match status" value="1"/>
</dbReference>
<reference evidence="18 19" key="1">
    <citation type="submission" date="2019-07" db="EMBL/GenBank/DDBJ databases">
        <title>Full genome sequence of Luteimonas sp. Gr-4.</title>
        <authorList>
            <person name="Im W.-T."/>
        </authorList>
    </citation>
    <scope>NUCLEOTIDE SEQUENCE [LARGE SCALE GENOMIC DNA]</scope>
    <source>
        <strain evidence="18 19">Gr-4</strain>
    </source>
</reference>
<dbReference type="KEGG" id="lug:FPZ22_11550"/>
<dbReference type="AlphaFoldDB" id="A0A518N6B1"/>
<dbReference type="EMBL" id="CP042218">
    <property type="protein sequence ID" value="QDW67437.1"/>
    <property type="molecule type" value="Genomic_DNA"/>
</dbReference>